<evidence type="ECO:0000256" key="4">
    <source>
        <dbReference type="ARBA" id="ARBA00023163"/>
    </source>
</evidence>
<dbReference type="InterPro" id="IPR001789">
    <property type="entry name" value="Sig_transdc_resp-reg_receiver"/>
</dbReference>
<dbReference type="InterPro" id="IPR011006">
    <property type="entry name" value="CheY-like_superfamily"/>
</dbReference>
<feature type="domain" description="HTH luxR-type" evidence="6">
    <location>
        <begin position="142"/>
        <end position="207"/>
    </location>
</feature>
<dbReference type="FunFam" id="1.10.10.10:FF:000153">
    <property type="entry name" value="LuxR family transcriptional regulator"/>
    <property type="match status" value="1"/>
</dbReference>
<dbReference type="SMART" id="SM00448">
    <property type="entry name" value="REC"/>
    <property type="match status" value="1"/>
</dbReference>
<keyword evidence="1 5" id="KW-0597">Phosphoprotein</keyword>
<dbReference type="GO" id="GO:0006355">
    <property type="term" value="P:regulation of DNA-templated transcription"/>
    <property type="evidence" value="ECO:0007669"/>
    <property type="project" value="InterPro"/>
</dbReference>
<evidence type="ECO:0000313" key="8">
    <source>
        <dbReference type="EMBL" id="MBB5057584.1"/>
    </source>
</evidence>
<dbReference type="PROSITE" id="PS50043">
    <property type="entry name" value="HTH_LUXR_2"/>
    <property type="match status" value="1"/>
</dbReference>
<dbReference type="Gene3D" id="3.40.50.2300">
    <property type="match status" value="1"/>
</dbReference>
<feature type="modified residue" description="4-aspartylphosphate" evidence="5">
    <location>
        <position position="61"/>
    </location>
</feature>
<dbReference type="RefSeq" id="WP_184216602.1">
    <property type="nucleotide sequence ID" value="NZ_JACHIP010000003.1"/>
</dbReference>
<keyword evidence="4" id="KW-0804">Transcription</keyword>
<sequence>MNEQLEDAIRILIVEDHQVVRQGFVALLRMVGGMDVVAEASSGAQAVELYRLHKPDVTLMDLRMPGMGGVETITAIREGFPDARVIVLTTFDGDEDIYRAIQAGARGYLLKGMSIDELVEAIQTVHRGRSKIPAAIAERLAERLSGNALTERETEVLKTIALGKSNKEIASALFISEATVKTHINNLLSKLGATDRTQAARIALQRGIVHLD</sequence>
<dbReference type="Pfam" id="PF00072">
    <property type="entry name" value="Response_reg"/>
    <property type="match status" value="1"/>
</dbReference>
<evidence type="ECO:0000313" key="9">
    <source>
        <dbReference type="Proteomes" id="UP000540989"/>
    </source>
</evidence>
<accession>A0A7W7ZDH2</accession>
<dbReference type="PANTHER" id="PTHR43214">
    <property type="entry name" value="TWO-COMPONENT RESPONSE REGULATOR"/>
    <property type="match status" value="1"/>
</dbReference>
<gene>
    <name evidence="8" type="ORF">HDF16_002290</name>
</gene>
<dbReference type="SUPFAM" id="SSF46894">
    <property type="entry name" value="C-terminal effector domain of the bipartite response regulators"/>
    <property type="match status" value="1"/>
</dbReference>
<dbReference type="GO" id="GO:0000160">
    <property type="term" value="P:phosphorelay signal transduction system"/>
    <property type="evidence" value="ECO:0007669"/>
    <property type="project" value="InterPro"/>
</dbReference>
<reference evidence="8 9" key="1">
    <citation type="submission" date="2020-08" db="EMBL/GenBank/DDBJ databases">
        <title>Genomic Encyclopedia of Type Strains, Phase IV (KMG-V): Genome sequencing to study the core and pangenomes of soil and plant-associated prokaryotes.</title>
        <authorList>
            <person name="Whitman W."/>
        </authorList>
    </citation>
    <scope>NUCLEOTIDE SEQUENCE [LARGE SCALE GENOMIC DNA]</scope>
    <source>
        <strain evidence="8 9">M8UP14</strain>
    </source>
</reference>
<dbReference type="InterPro" id="IPR000792">
    <property type="entry name" value="Tscrpt_reg_LuxR_C"/>
</dbReference>
<proteinExistence type="predicted"/>
<dbReference type="Pfam" id="PF00196">
    <property type="entry name" value="GerE"/>
    <property type="match status" value="1"/>
</dbReference>
<evidence type="ECO:0000259" key="6">
    <source>
        <dbReference type="PROSITE" id="PS50043"/>
    </source>
</evidence>
<dbReference type="PROSITE" id="PS50110">
    <property type="entry name" value="RESPONSE_REGULATORY"/>
    <property type="match status" value="1"/>
</dbReference>
<dbReference type="EMBL" id="JACHIP010000003">
    <property type="protein sequence ID" value="MBB5057584.1"/>
    <property type="molecule type" value="Genomic_DNA"/>
</dbReference>
<evidence type="ECO:0000256" key="2">
    <source>
        <dbReference type="ARBA" id="ARBA00023015"/>
    </source>
</evidence>
<dbReference type="PROSITE" id="PS00622">
    <property type="entry name" value="HTH_LUXR_1"/>
    <property type="match status" value="1"/>
</dbReference>
<keyword evidence="9" id="KW-1185">Reference proteome</keyword>
<dbReference type="PRINTS" id="PR00038">
    <property type="entry name" value="HTHLUXR"/>
</dbReference>
<evidence type="ECO:0000256" key="5">
    <source>
        <dbReference type="PROSITE-ProRule" id="PRU00169"/>
    </source>
</evidence>
<dbReference type="SMART" id="SM00421">
    <property type="entry name" value="HTH_LUXR"/>
    <property type="match status" value="1"/>
</dbReference>
<keyword evidence="3" id="KW-0238">DNA-binding</keyword>
<dbReference type="InterPro" id="IPR058245">
    <property type="entry name" value="NreC/VraR/RcsB-like_REC"/>
</dbReference>
<feature type="domain" description="Response regulatory" evidence="7">
    <location>
        <begin position="10"/>
        <end position="126"/>
    </location>
</feature>
<protein>
    <submittedName>
        <fullName evidence="8">Two-component system NarL family response regulator</fullName>
    </submittedName>
</protein>
<name>A0A7W7ZDH2_9BACT</name>
<dbReference type="InterPro" id="IPR016032">
    <property type="entry name" value="Sig_transdc_resp-reg_C-effctor"/>
</dbReference>
<dbReference type="InterPro" id="IPR039420">
    <property type="entry name" value="WalR-like"/>
</dbReference>
<dbReference type="Proteomes" id="UP000540989">
    <property type="component" value="Unassembled WGS sequence"/>
</dbReference>
<comment type="caution">
    <text evidence="8">The sequence shown here is derived from an EMBL/GenBank/DDBJ whole genome shotgun (WGS) entry which is preliminary data.</text>
</comment>
<evidence type="ECO:0000256" key="1">
    <source>
        <dbReference type="ARBA" id="ARBA00022553"/>
    </source>
</evidence>
<dbReference type="CDD" id="cd17535">
    <property type="entry name" value="REC_NarL-like"/>
    <property type="match status" value="1"/>
</dbReference>
<keyword evidence="2" id="KW-0805">Transcription regulation</keyword>
<dbReference type="AlphaFoldDB" id="A0A7W7ZDH2"/>
<dbReference type="SUPFAM" id="SSF52172">
    <property type="entry name" value="CheY-like"/>
    <property type="match status" value="1"/>
</dbReference>
<dbReference type="PANTHER" id="PTHR43214:SF43">
    <property type="entry name" value="TWO-COMPONENT RESPONSE REGULATOR"/>
    <property type="match status" value="1"/>
</dbReference>
<organism evidence="8 9">
    <name type="scientific">Granulicella aggregans</name>
    <dbReference type="NCBI Taxonomy" id="474949"/>
    <lineage>
        <taxon>Bacteria</taxon>
        <taxon>Pseudomonadati</taxon>
        <taxon>Acidobacteriota</taxon>
        <taxon>Terriglobia</taxon>
        <taxon>Terriglobales</taxon>
        <taxon>Acidobacteriaceae</taxon>
        <taxon>Granulicella</taxon>
    </lineage>
</organism>
<evidence type="ECO:0000259" key="7">
    <source>
        <dbReference type="PROSITE" id="PS50110"/>
    </source>
</evidence>
<dbReference type="GO" id="GO:0003677">
    <property type="term" value="F:DNA binding"/>
    <property type="evidence" value="ECO:0007669"/>
    <property type="project" value="UniProtKB-KW"/>
</dbReference>
<dbReference type="CDD" id="cd06170">
    <property type="entry name" value="LuxR_C_like"/>
    <property type="match status" value="1"/>
</dbReference>
<evidence type="ECO:0000256" key="3">
    <source>
        <dbReference type="ARBA" id="ARBA00023125"/>
    </source>
</evidence>